<reference evidence="11" key="2">
    <citation type="submission" date="2023-03" db="EMBL/GenBank/DDBJ databases">
        <authorList>
            <person name="Inwood S.N."/>
            <person name="Skelly J.G."/>
            <person name="Guhlin J."/>
            <person name="Harrop T.W.R."/>
            <person name="Goldson S.G."/>
            <person name="Dearden P.K."/>
        </authorList>
    </citation>
    <scope>NUCLEOTIDE SEQUENCE</scope>
    <source>
        <strain evidence="11">Lincoln</strain>
        <tissue evidence="11">Whole body</tissue>
    </source>
</reference>
<dbReference type="NCBIfam" id="TIGR00231">
    <property type="entry name" value="small_GTP"/>
    <property type="match status" value="1"/>
</dbReference>
<dbReference type="SUPFAM" id="SSF52540">
    <property type="entry name" value="P-loop containing nucleoside triphosphate hydrolases"/>
    <property type="match status" value="1"/>
</dbReference>
<dbReference type="CDD" id="cd01884">
    <property type="entry name" value="EF_Tu"/>
    <property type="match status" value="1"/>
</dbReference>
<comment type="subcellular location">
    <subcellularLocation>
        <location evidence="1">Cytoplasm</location>
    </subcellularLocation>
</comment>
<accession>A0AA39FEX6</accession>
<dbReference type="PROSITE" id="PS00301">
    <property type="entry name" value="G_TR_1"/>
    <property type="match status" value="1"/>
</dbReference>
<evidence type="ECO:0000256" key="7">
    <source>
        <dbReference type="ARBA" id="ARBA00022917"/>
    </source>
</evidence>
<dbReference type="PRINTS" id="PR00315">
    <property type="entry name" value="ELONGATNFCT"/>
</dbReference>
<keyword evidence="7" id="KW-0648">Protein biosynthesis</keyword>
<dbReference type="SUPFAM" id="SSF50447">
    <property type="entry name" value="Translation proteins"/>
    <property type="match status" value="1"/>
</dbReference>
<gene>
    <name evidence="11" type="ORF">PV327_002048</name>
</gene>
<dbReference type="PANTHER" id="PTHR43721:SF2">
    <property type="entry name" value="ELONGATION FACTOR TU, MITOCHONDRIAL"/>
    <property type="match status" value="1"/>
</dbReference>
<evidence type="ECO:0000259" key="10">
    <source>
        <dbReference type="PROSITE" id="PS51722"/>
    </source>
</evidence>
<dbReference type="GO" id="GO:0005739">
    <property type="term" value="C:mitochondrion"/>
    <property type="evidence" value="ECO:0007669"/>
    <property type="project" value="TreeGrafter"/>
</dbReference>
<dbReference type="FunFam" id="3.40.50.300:FF:000003">
    <property type="entry name" value="Elongation factor Tu"/>
    <property type="match status" value="1"/>
</dbReference>
<dbReference type="InterPro" id="IPR004160">
    <property type="entry name" value="Transl_elong_EFTu/EF1A_C"/>
</dbReference>
<dbReference type="InterPro" id="IPR041709">
    <property type="entry name" value="EF-Tu_GTP-bd"/>
</dbReference>
<evidence type="ECO:0000313" key="12">
    <source>
        <dbReference type="Proteomes" id="UP001168972"/>
    </source>
</evidence>
<evidence type="ECO:0000256" key="9">
    <source>
        <dbReference type="ARBA" id="ARBA00051990"/>
    </source>
</evidence>
<dbReference type="GO" id="GO:0003924">
    <property type="term" value="F:GTPase activity"/>
    <property type="evidence" value="ECO:0007669"/>
    <property type="project" value="InterPro"/>
</dbReference>
<dbReference type="InterPro" id="IPR027417">
    <property type="entry name" value="P-loop_NTPase"/>
</dbReference>
<dbReference type="InterPro" id="IPR031157">
    <property type="entry name" value="G_TR_CS"/>
</dbReference>
<dbReference type="PANTHER" id="PTHR43721">
    <property type="entry name" value="ELONGATION FACTOR TU-RELATED"/>
    <property type="match status" value="1"/>
</dbReference>
<dbReference type="Gene3D" id="2.40.30.10">
    <property type="entry name" value="Translation factors"/>
    <property type="match status" value="2"/>
</dbReference>
<evidence type="ECO:0000313" key="11">
    <source>
        <dbReference type="EMBL" id="KAK0168223.1"/>
    </source>
</evidence>
<dbReference type="Pfam" id="PF03144">
    <property type="entry name" value="GTP_EFTU_D2"/>
    <property type="match status" value="1"/>
</dbReference>
<feature type="domain" description="Tr-type G" evidence="10">
    <location>
        <begin position="71"/>
        <end position="267"/>
    </location>
</feature>
<dbReference type="EC" id="3.6.5.3" evidence="3"/>
<dbReference type="InterPro" id="IPR009000">
    <property type="entry name" value="Transl_B-barrel_sf"/>
</dbReference>
<proteinExistence type="inferred from homology"/>
<organism evidence="11 12">
    <name type="scientific">Microctonus hyperodae</name>
    <name type="common">Parasitoid wasp</name>
    <dbReference type="NCBI Taxonomy" id="165561"/>
    <lineage>
        <taxon>Eukaryota</taxon>
        <taxon>Metazoa</taxon>
        <taxon>Ecdysozoa</taxon>
        <taxon>Arthropoda</taxon>
        <taxon>Hexapoda</taxon>
        <taxon>Insecta</taxon>
        <taxon>Pterygota</taxon>
        <taxon>Neoptera</taxon>
        <taxon>Endopterygota</taxon>
        <taxon>Hymenoptera</taxon>
        <taxon>Apocrita</taxon>
        <taxon>Ichneumonoidea</taxon>
        <taxon>Braconidae</taxon>
        <taxon>Euphorinae</taxon>
        <taxon>Microctonus</taxon>
    </lineage>
</organism>
<dbReference type="NCBIfam" id="NF009373">
    <property type="entry name" value="PRK12736.1"/>
    <property type="match status" value="1"/>
</dbReference>
<dbReference type="SUPFAM" id="SSF50465">
    <property type="entry name" value="EF-Tu/eEF-1alpha/eIF2-gamma C-terminal domain"/>
    <property type="match status" value="1"/>
</dbReference>
<dbReference type="GO" id="GO:0070125">
    <property type="term" value="P:mitochondrial translational elongation"/>
    <property type="evidence" value="ECO:0007669"/>
    <property type="project" value="TreeGrafter"/>
</dbReference>
<sequence length="479" mass="53574">MSVLRNTFRTISRVCKASKIHLNGSQIRLFSLLYHTKLFQKRQSVAAKLYYLSTTTRYNFSSQTNQNNNEEEICNIGTIGHVDHGKTTLTAAITKVIAEEFKTCKYVSFDEIDKAPEEKARGITINIAHVGYSTKFRRYAHTDCPGHADFIKNMMSGASQMDGAILLVAADDGPMPQTREHLLLAKQLGVKYIVVFINKADIVDEELLDLVEIEVRELLTEFEYDGLETPCIRGSAFLALKGDQSEYGVPSIIRLMNAVDSFIPTPKRDYKSPFLLPIDNIMNIPGRGTVVVGTLKRGIIKKNSQADLLGFDNDTHTSVSDIQIFRKSVPQAVAGENIGVLLRGVKYTSVFRGMMLCQKDSLQSSNHFEAQMYLMNTDEGGRRRPLAAFGHCTPIYSATWSVQCRFDLMLEDDSGMLMPGEQCTTKLSLVRRMPMVLGQSFTIREGRNTVATGIVTKILKPLVINKRKLNELIVPGLKK</sequence>
<dbReference type="InterPro" id="IPR009001">
    <property type="entry name" value="Transl_elong_EF1A/Init_IF2_C"/>
</dbReference>
<dbReference type="EMBL" id="JAQQBR010001831">
    <property type="protein sequence ID" value="KAK0168223.1"/>
    <property type="molecule type" value="Genomic_DNA"/>
</dbReference>
<dbReference type="NCBIfam" id="NF000766">
    <property type="entry name" value="PRK00049.1"/>
    <property type="match status" value="1"/>
</dbReference>
<evidence type="ECO:0000256" key="3">
    <source>
        <dbReference type="ARBA" id="ARBA00011986"/>
    </source>
</evidence>
<dbReference type="InterPro" id="IPR005225">
    <property type="entry name" value="Small_GTP-bd"/>
</dbReference>
<dbReference type="Proteomes" id="UP001168972">
    <property type="component" value="Unassembled WGS sequence"/>
</dbReference>
<dbReference type="InterPro" id="IPR050055">
    <property type="entry name" value="EF-Tu_GTPase"/>
</dbReference>
<evidence type="ECO:0000256" key="6">
    <source>
        <dbReference type="ARBA" id="ARBA00022768"/>
    </source>
</evidence>
<evidence type="ECO:0000256" key="8">
    <source>
        <dbReference type="ARBA" id="ARBA00023134"/>
    </source>
</evidence>
<dbReference type="GO" id="GO:0003746">
    <property type="term" value="F:translation elongation factor activity"/>
    <property type="evidence" value="ECO:0007669"/>
    <property type="project" value="UniProtKB-KW"/>
</dbReference>
<dbReference type="FunFam" id="2.40.30.10:FF:000085">
    <property type="entry name" value="Elongation factor Tu"/>
    <property type="match status" value="1"/>
</dbReference>
<comment type="catalytic activity">
    <reaction evidence="9">
        <text>GTP + H2O = GDP + phosphate + H(+)</text>
        <dbReference type="Rhea" id="RHEA:19669"/>
        <dbReference type="ChEBI" id="CHEBI:15377"/>
        <dbReference type="ChEBI" id="CHEBI:15378"/>
        <dbReference type="ChEBI" id="CHEBI:37565"/>
        <dbReference type="ChEBI" id="CHEBI:43474"/>
        <dbReference type="ChEBI" id="CHEBI:58189"/>
        <dbReference type="EC" id="3.6.5.3"/>
    </reaction>
    <physiologicalReaction direction="left-to-right" evidence="9">
        <dbReference type="Rhea" id="RHEA:19670"/>
    </physiologicalReaction>
</comment>
<dbReference type="Gene3D" id="3.40.50.300">
    <property type="entry name" value="P-loop containing nucleotide triphosphate hydrolases"/>
    <property type="match status" value="1"/>
</dbReference>
<keyword evidence="12" id="KW-1185">Reference proteome</keyword>
<evidence type="ECO:0000256" key="1">
    <source>
        <dbReference type="ARBA" id="ARBA00004496"/>
    </source>
</evidence>
<dbReference type="NCBIfam" id="NF009372">
    <property type="entry name" value="PRK12735.1"/>
    <property type="match status" value="1"/>
</dbReference>
<dbReference type="Pfam" id="PF03143">
    <property type="entry name" value="GTP_EFTU_D3"/>
    <property type="match status" value="1"/>
</dbReference>
<dbReference type="Pfam" id="PF00009">
    <property type="entry name" value="GTP_EFTU"/>
    <property type="match status" value="1"/>
</dbReference>
<dbReference type="InterPro" id="IPR000795">
    <property type="entry name" value="T_Tr_GTP-bd_dom"/>
</dbReference>
<comment type="caution">
    <text evidence="11">The sequence shown here is derived from an EMBL/GenBank/DDBJ whole genome shotgun (WGS) entry which is preliminary data.</text>
</comment>
<evidence type="ECO:0000256" key="2">
    <source>
        <dbReference type="ARBA" id="ARBA00007249"/>
    </source>
</evidence>
<evidence type="ECO:0000256" key="5">
    <source>
        <dbReference type="ARBA" id="ARBA00022741"/>
    </source>
</evidence>
<keyword evidence="6" id="KW-0251">Elongation factor</keyword>
<dbReference type="InterPro" id="IPR004161">
    <property type="entry name" value="EFTu-like_2"/>
</dbReference>
<protein>
    <recommendedName>
        <fullName evidence="4">Elongation factor Tu, mitochondrial</fullName>
        <ecNumber evidence="3">3.6.5.3</ecNumber>
    </recommendedName>
</protein>
<keyword evidence="8" id="KW-0342">GTP-binding</keyword>
<name>A0AA39FEX6_MICHY</name>
<comment type="similarity">
    <text evidence="2">Belongs to the TRAFAC class translation factor GTPase superfamily. Classic translation factor GTPase family. EF-Tu/EF-1A subfamily.</text>
</comment>
<dbReference type="PROSITE" id="PS51722">
    <property type="entry name" value="G_TR_2"/>
    <property type="match status" value="1"/>
</dbReference>
<evidence type="ECO:0000256" key="4">
    <source>
        <dbReference type="ARBA" id="ARBA00017898"/>
    </source>
</evidence>
<reference evidence="11" key="1">
    <citation type="journal article" date="2023" name="bioRxiv">
        <title>Scaffold-level genome assemblies of two parasitoid biocontrol wasps reveal the parthenogenesis mechanism and an associated novel virus.</title>
        <authorList>
            <person name="Inwood S."/>
            <person name="Skelly J."/>
            <person name="Guhlin J."/>
            <person name="Harrop T."/>
            <person name="Goldson S."/>
            <person name="Dearden P."/>
        </authorList>
    </citation>
    <scope>NUCLEOTIDE SEQUENCE</scope>
    <source>
        <strain evidence="11">Lincoln</strain>
        <tissue evidence="11">Whole body</tissue>
    </source>
</reference>
<keyword evidence="5" id="KW-0547">Nucleotide-binding</keyword>
<dbReference type="GO" id="GO:0005525">
    <property type="term" value="F:GTP binding"/>
    <property type="evidence" value="ECO:0007669"/>
    <property type="project" value="UniProtKB-KW"/>
</dbReference>
<dbReference type="AlphaFoldDB" id="A0AA39FEX6"/>